<dbReference type="EMBL" id="WVIE01000014">
    <property type="protein sequence ID" value="NDJ18244.1"/>
    <property type="molecule type" value="Genomic_DNA"/>
</dbReference>
<keyword evidence="2" id="KW-1185">Reference proteome</keyword>
<evidence type="ECO:0000313" key="2">
    <source>
        <dbReference type="Proteomes" id="UP000646053"/>
    </source>
</evidence>
<dbReference type="AlphaFoldDB" id="A0A8J8CJ32"/>
<protein>
    <submittedName>
        <fullName evidence="1">Uncharacterized protein</fullName>
    </submittedName>
</protein>
<proteinExistence type="predicted"/>
<reference evidence="1" key="1">
    <citation type="submission" date="2019-12" db="EMBL/GenBank/DDBJ databases">
        <title>High-Quality draft genome sequences of three cyanobacteria isolated from the limestone walls of the Old Cathedral of Coimbra.</title>
        <authorList>
            <person name="Tiago I."/>
            <person name="Soares F."/>
            <person name="Portugal A."/>
        </authorList>
    </citation>
    <scope>NUCLEOTIDE SEQUENCE</scope>
    <source>
        <strain evidence="1">A</strain>
    </source>
</reference>
<organism evidence="1 2">
    <name type="scientific">Myxacorys almedinensis A</name>
    <dbReference type="NCBI Taxonomy" id="2690445"/>
    <lineage>
        <taxon>Bacteria</taxon>
        <taxon>Bacillati</taxon>
        <taxon>Cyanobacteriota</taxon>
        <taxon>Cyanophyceae</taxon>
        <taxon>Leptolyngbyales</taxon>
        <taxon>Leptolyngbyaceae</taxon>
        <taxon>Myxacorys</taxon>
        <taxon>Myxacorys almedinensis</taxon>
    </lineage>
</organism>
<accession>A0A8J8CJ32</accession>
<evidence type="ECO:0000313" key="1">
    <source>
        <dbReference type="EMBL" id="NDJ18244.1"/>
    </source>
</evidence>
<comment type="caution">
    <text evidence="1">The sequence shown here is derived from an EMBL/GenBank/DDBJ whole genome shotgun (WGS) entry which is preliminary data.</text>
</comment>
<dbReference type="Proteomes" id="UP000646053">
    <property type="component" value="Unassembled WGS sequence"/>
</dbReference>
<gene>
    <name evidence="1" type="ORF">GS601_13240</name>
</gene>
<sequence>MQRSGNCPCGGQHVSDEHWRFTEGMPQTPTDLIDDLITMGLYQPQALDLADTLTQVELKEALFLHNVSDGSPDRKRLCQELIKEAGGVGSGICCCIWFPIGCFFWQHDSQSCSAVAHF</sequence>
<name>A0A8J8CJ32_9CYAN</name>